<gene>
    <name evidence="3" type="primary">LOC127749694</name>
</gene>
<dbReference type="OrthoDB" id="7464898at2759"/>
<proteinExistence type="predicted"/>
<dbReference type="GeneID" id="127749694"/>
<dbReference type="AlphaFoldDB" id="A0A9C6U8B9"/>
<dbReference type="Proteomes" id="UP000504606">
    <property type="component" value="Unplaced"/>
</dbReference>
<organism evidence="2 3">
    <name type="scientific">Frankliniella occidentalis</name>
    <name type="common">Western flower thrips</name>
    <name type="synonym">Euthrips occidentalis</name>
    <dbReference type="NCBI Taxonomy" id="133901"/>
    <lineage>
        <taxon>Eukaryota</taxon>
        <taxon>Metazoa</taxon>
        <taxon>Ecdysozoa</taxon>
        <taxon>Arthropoda</taxon>
        <taxon>Hexapoda</taxon>
        <taxon>Insecta</taxon>
        <taxon>Pterygota</taxon>
        <taxon>Neoptera</taxon>
        <taxon>Paraneoptera</taxon>
        <taxon>Thysanoptera</taxon>
        <taxon>Terebrantia</taxon>
        <taxon>Thripoidea</taxon>
        <taxon>Thripidae</taxon>
        <taxon>Frankliniella</taxon>
    </lineage>
</organism>
<evidence type="ECO:0000313" key="2">
    <source>
        <dbReference type="Proteomes" id="UP000504606"/>
    </source>
</evidence>
<accession>A0A9C6U8B9</accession>
<evidence type="ECO:0000256" key="1">
    <source>
        <dbReference type="SAM" id="SignalP"/>
    </source>
</evidence>
<keyword evidence="1" id="KW-0732">Signal</keyword>
<protein>
    <submittedName>
        <fullName evidence="3">Uncharacterized protein LOC127749694</fullName>
    </submittedName>
</protein>
<dbReference type="RefSeq" id="XP_052124899.1">
    <property type="nucleotide sequence ID" value="XM_052268939.1"/>
</dbReference>
<reference evidence="3" key="1">
    <citation type="submission" date="2025-08" db="UniProtKB">
        <authorList>
            <consortium name="RefSeq"/>
        </authorList>
    </citation>
    <scope>IDENTIFICATION</scope>
    <source>
        <tissue evidence="3">Whole organism</tissue>
    </source>
</reference>
<dbReference type="KEGG" id="foc:127749694"/>
<name>A0A9C6U8B9_FRAOC</name>
<feature type="signal peptide" evidence="1">
    <location>
        <begin position="1"/>
        <end position="26"/>
    </location>
</feature>
<evidence type="ECO:0000313" key="3">
    <source>
        <dbReference type="RefSeq" id="XP_052124899.1"/>
    </source>
</evidence>
<feature type="chain" id="PRO_5038953012" evidence="1">
    <location>
        <begin position="27"/>
        <end position="186"/>
    </location>
</feature>
<keyword evidence="2" id="KW-1185">Reference proteome</keyword>
<sequence length="186" mass="19701">MTLSSVAATLATLAALAALLVPPAATRPAQHDMGLLKGHAADGLGLGLGMGGMGFGRPALALPYLGQDDDDLPLIGKRAVDVGRGGGGGAVANLVAHQDLGSQDSTDYGSSYDEFPMIVPRRAEKRAAIMLDRIFGMMKDAVNGDPNTGLKAIAPDDRMDLQRRGQQKGRVYWRCYFNAVTCFRRK</sequence>